<dbReference type="Gene3D" id="1.10.10.1650">
    <property type="match status" value="1"/>
</dbReference>
<name>A0A8E1USR1_9BACT</name>
<accession>A0A8E1USR1</accession>
<dbReference type="InterPro" id="IPR049282">
    <property type="entry name" value="BVU_3817_N_sf"/>
</dbReference>
<dbReference type="InterPro" id="IPR049280">
    <property type="entry name" value="DUF6852"/>
</dbReference>
<comment type="caution">
    <text evidence="3">The sequence shown here is derived from an EMBL/GenBank/DDBJ whole genome shotgun (WGS) entry which is preliminary data.</text>
</comment>
<keyword evidence="4" id="KW-1185">Reference proteome</keyword>
<gene>
    <name evidence="3" type="ORF">ACU52_03290</name>
</gene>
<evidence type="ECO:0000313" key="4">
    <source>
        <dbReference type="Proteomes" id="UP000036951"/>
    </source>
</evidence>
<feature type="domain" description="DUF5606" evidence="1">
    <location>
        <begin position="3"/>
        <end position="48"/>
    </location>
</feature>
<proteinExistence type="predicted"/>
<dbReference type="RefSeq" id="WP_053397742.1">
    <property type="nucleotide sequence ID" value="NZ_DAWBWQ010000063.1"/>
</dbReference>
<dbReference type="Proteomes" id="UP000036951">
    <property type="component" value="Unassembled WGS sequence"/>
</dbReference>
<organism evidence="3 4">
    <name type="scientific">Xylanibacter rarus</name>
    <dbReference type="NCBI Taxonomy" id="1676614"/>
    <lineage>
        <taxon>Bacteria</taxon>
        <taxon>Pseudomonadati</taxon>
        <taxon>Bacteroidota</taxon>
        <taxon>Bacteroidia</taxon>
        <taxon>Bacteroidales</taxon>
        <taxon>Prevotellaceae</taxon>
        <taxon>Xylanibacter</taxon>
    </lineage>
</organism>
<dbReference type="InterPro" id="IPR041218">
    <property type="entry name" value="DUF5606"/>
</dbReference>
<dbReference type="Pfam" id="PF18347">
    <property type="entry name" value="DUF5606"/>
    <property type="match status" value="1"/>
</dbReference>
<dbReference type="AlphaFoldDB" id="A0A8E1USR1"/>
<evidence type="ECO:0000259" key="2">
    <source>
        <dbReference type="Pfam" id="PF21186"/>
    </source>
</evidence>
<dbReference type="InterPro" id="IPR049281">
    <property type="entry name" value="BVU_3817-like_C_sf"/>
</dbReference>
<dbReference type="OrthoDB" id="675198at2"/>
<protein>
    <recommendedName>
        <fullName evidence="5">DUF5606 domain-containing protein</fullName>
    </recommendedName>
</protein>
<feature type="domain" description="DUF6852" evidence="2">
    <location>
        <begin position="51"/>
        <end position="121"/>
    </location>
</feature>
<dbReference type="Gene3D" id="2.30.30.730">
    <property type="match status" value="1"/>
</dbReference>
<reference evidence="3 4" key="1">
    <citation type="submission" date="2015-06" db="EMBL/GenBank/DDBJ databases">
        <title>Prevotella sp. 109, sp. nov., a novel member of the family Prevotellaceae isolated from human faeces.</title>
        <authorList>
            <person name="Shkoporov A.N."/>
            <person name="Chaplin A.V."/>
            <person name="Kafarskaia L.I."/>
            <person name="Efimov B.A."/>
        </authorList>
    </citation>
    <scope>NUCLEOTIDE SEQUENCE [LARGE SCALE GENOMIC DNA]</scope>
    <source>
        <strain evidence="3 4">109</strain>
    </source>
</reference>
<sequence>MKQTILSISGKPGLYILVSRGKANLIVEKVDETHKRMPVFASDCVTSLNDIAMYTNADDVPLTKILADLYKVENGGEVSIDYRKCPSKELRDHFAKVLPDFDQDRVHDSDIKKLYQWYNILVKNGITDFENNTEASAEENEQEG</sequence>
<evidence type="ECO:0000259" key="1">
    <source>
        <dbReference type="Pfam" id="PF18347"/>
    </source>
</evidence>
<evidence type="ECO:0000313" key="3">
    <source>
        <dbReference type="EMBL" id="KOO69383.1"/>
    </source>
</evidence>
<evidence type="ECO:0008006" key="5">
    <source>
        <dbReference type="Google" id="ProtNLM"/>
    </source>
</evidence>
<dbReference type="EMBL" id="LFQU01000003">
    <property type="protein sequence ID" value="KOO69383.1"/>
    <property type="molecule type" value="Genomic_DNA"/>
</dbReference>
<dbReference type="Pfam" id="PF21186">
    <property type="entry name" value="DUF6852"/>
    <property type="match status" value="1"/>
</dbReference>